<reference evidence="1" key="1">
    <citation type="journal article" date="2019" name="Sci. Rep.">
        <title>Draft genome of Tanacetum cinerariifolium, the natural source of mosquito coil.</title>
        <authorList>
            <person name="Yamashiro T."/>
            <person name="Shiraishi A."/>
            <person name="Satake H."/>
            <person name="Nakayama K."/>
        </authorList>
    </citation>
    <scope>NUCLEOTIDE SEQUENCE</scope>
</reference>
<proteinExistence type="predicted"/>
<dbReference type="AlphaFoldDB" id="A0A6L2MED4"/>
<organism evidence="1">
    <name type="scientific">Tanacetum cinerariifolium</name>
    <name type="common">Dalmatian daisy</name>
    <name type="synonym">Chrysanthemum cinerariifolium</name>
    <dbReference type="NCBI Taxonomy" id="118510"/>
    <lineage>
        <taxon>Eukaryota</taxon>
        <taxon>Viridiplantae</taxon>
        <taxon>Streptophyta</taxon>
        <taxon>Embryophyta</taxon>
        <taxon>Tracheophyta</taxon>
        <taxon>Spermatophyta</taxon>
        <taxon>Magnoliopsida</taxon>
        <taxon>eudicotyledons</taxon>
        <taxon>Gunneridae</taxon>
        <taxon>Pentapetalae</taxon>
        <taxon>asterids</taxon>
        <taxon>campanulids</taxon>
        <taxon>Asterales</taxon>
        <taxon>Asteraceae</taxon>
        <taxon>Asteroideae</taxon>
        <taxon>Anthemideae</taxon>
        <taxon>Anthemidinae</taxon>
        <taxon>Tanacetum</taxon>
    </lineage>
</organism>
<protein>
    <recommendedName>
        <fullName evidence="2">Zinc finger, CCHC-type</fullName>
    </recommendedName>
</protein>
<dbReference type="EMBL" id="BKCJ010006453">
    <property type="protein sequence ID" value="GEU72248.1"/>
    <property type="molecule type" value="Genomic_DNA"/>
</dbReference>
<name>A0A6L2MED4_TANCI</name>
<evidence type="ECO:0008006" key="2">
    <source>
        <dbReference type="Google" id="ProtNLM"/>
    </source>
</evidence>
<dbReference type="PANTHER" id="PTHR11439:SF480">
    <property type="entry name" value="REVERSE TRANSCRIPTASE TY1_COPIA-TYPE DOMAIN-CONTAINING PROTEIN"/>
    <property type="match status" value="1"/>
</dbReference>
<accession>A0A6L2MED4</accession>
<gene>
    <name evidence="1" type="ORF">Tci_044226</name>
</gene>
<dbReference type="PANTHER" id="PTHR11439">
    <property type="entry name" value="GAG-POL-RELATED RETROTRANSPOSON"/>
    <property type="match status" value="1"/>
</dbReference>
<sequence>MAVGESSQSGCYFDVSMSDIDVNILYHMVDAYGSSSWNSWIPKDLVSQIGNLKTRNEMWETIKTHNLGADRVKEARLQTVIMELENLKMSDNDTIDAYVTKVSGISPKSATLGEVMSKHKQCIKKESKKKIKKILKRIFFMLGPDIPTRIMTQAEEEDVAHTLEVVDEVEVKDMVRATRKTKYIHFDSKFPEQNRNHEVNLNEAQEKGVYHEEGMFFMMNHIKETIFINEEKYTSTKSESNTDNGDDVWYFDNGASNHMTGIEVSQGNGFVEIKQERYARKILKKLGILKQSVCTDHNAQATISGYDISIRGIEVSQGNGFVEIKQERYARKILKEAHMEDCNATLCPIELRLKLSKAEDEPESIHAKSKRITCSCYQSNIRYLKGTTSFGIKYKRGNDMRLVRYSSHNVDIHDGWSTIGHVFYLGTSPITWCSQKQTTVALSSCEAKFMAATAVACQAIWLREVMAEVMKNEQVIVEHVCEENQKADPLTKALARIRFKEMRLLLSEQELPSSTQKFKV</sequence>
<evidence type="ECO:0000313" key="1">
    <source>
        <dbReference type="EMBL" id="GEU72248.1"/>
    </source>
</evidence>
<dbReference type="CDD" id="cd09272">
    <property type="entry name" value="RNase_HI_RT_Ty1"/>
    <property type="match status" value="1"/>
</dbReference>
<comment type="caution">
    <text evidence="1">The sequence shown here is derived from an EMBL/GenBank/DDBJ whole genome shotgun (WGS) entry which is preliminary data.</text>
</comment>